<reference evidence="3" key="1">
    <citation type="journal article" date="2019" name="Int. J. Syst. Evol. Microbiol.">
        <title>The Global Catalogue of Microorganisms (GCM) 10K type strain sequencing project: providing services to taxonomists for standard genome sequencing and annotation.</title>
        <authorList>
            <consortium name="The Broad Institute Genomics Platform"/>
            <consortium name="The Broad Institute Genome Sequencing Center for Infectious Disease"/>
            <person name="Wu L."/>
            <person name="Ma J."/>
        </authorList>
    </citation>
    <scope>NUCLEOTIDE SEQUENCE [LARGE SCALE GENOMIC DNA]</scope>
    <source>
        <strain evidence="3">KCTC 19812</strain>
    </source>
</reference>
<accession>A0ABW5BGC6</accession>
<comment type="caution">
    <text evidence="2">The sequence shown here is derived from an EMBL/GenBank/DDBJ whole genome shotgun (WGS) entry which is preliminary data.</text>
</comment>
<gene>
    <name evidence="2" type="ORF">ACFSKV_20335</name>
</gene>
<keyword evidence="3" id="KW-1185">Reference proteome</keyword>
<evidence type="ECO:0000259" key="1">
    <source>
        <dbReference type="Pfam" id="PF13568"/>
    </source>
</evidence>
<evidence type="ECO:0000313" key="3">
    <source>
        <dbReference type="Proteomes" id="UP001597414"/>
    </source>
</evidence>
<dbReference type="RefSeq" id="WP_380807078.1">
    <property type="nucleotide sequence ID" value="NZ_JBHUIV010000037.1"/>
</dbReference>
<name>A0ABW5BGC6_9BACT</name>
<dbReference type="Proteomes" id="UP001597414">
    <property type="component" value="Unassembled WGS sequence"/>
</dbReference>
<feature type="domain" description="Outer membrane protein beta-barrel" evidence="1">
    <location>
        <begin position="44"/>
        <end position="223"/>
    </location>
</feature>
<proteinExistence type="predicted"/>
<organism evidence="2 3">
    <name type="scientific">Shivajiella indica</name>
    <dbReference type="NCBI Taxonomy" id="872115"/>
    <lineage>
        <taxon>Bacteria</taxon>
        <taxon>Pseudomonadati</taxon>
        <taxon>Bacteroidota</taxon>
        <taxon>Cytophagia</taxon>
        <taxon>Cytophagales</taxon>
        <taxon>Cyclobacteriaceae</taxon>
        <taxon>Shivajiella</taxon>
    </lineage>
</organism>
<dbReference type="EMBL" id="JBHUIV010000037">
    <property type="protein sequence ID" value="MFD2203935.1"/>
    <property type="molecule type" value="Genomic_DNA"/>
</dbReference>
<sequence>MKRITILLIINFITTGFLLAQEKERVPTPIGGRPDLKGDLFLDFGFNSLNNRPNELKTDFFPSRTFNIYYQTEIKLGEGSGFTLNPGFGYGSDKMAFTNNRTIFNNPEIGPESSRLLPITEVYGDDISIGKNNVSLNYLDIPIEFRYHFNRKNYSKSVRFALGGKVGYLMTAHTKIEYTDPNGLTRRIKDRQSYGLSPLRYGVYTRVGFPGFNIWGYYGLNDVWQKGKGPFSTQAGQINFGVSFALF</sequence>
<dbReference type="Pfam" id="PF13568">
    <property type="entry name" value="OMP_b-brl_2"/>
    <property type="match status" value="1"/>
</dbReference>
<dbReference type="InterPro" id="IPR025665">
    <property type="entry name" value="Beta-barrel_OMP_2"/>
</dbReference>
<protein>
    <submittedName>
        <fullName evidence="2">Porin family protein</fullName>
    </submittedName>
</protein>
<evidence type="ECO:0000313" key="2">
    <source>
        <dbReference type="EMBL" id="MFD2203935.1"/>
    </source>
</evidence>